<evidence type="ECO:0000313" key="3">
    <source>
        <dbReference type="Proteomes" id="UP001595536"/>
    </source>
</evidence>
<reference evidence="3" key="1">
    <citation type="journal article" date="2019" name="Int. J. Syst. Evol. Microbiol.">
        <title>The Global Catalogue of Microorganisms (GCM) 10K type strain sequencing project: providing services to taxonomists for standard genome sequencing and annotation.</title>
        <authorList>
            <consortium name="The Broad Institute Genomics Platform"/>
            <consortium name="The Broad Institute Genome Sequencing Center for Infectious Disease"/>
            <person name="Wu L."/>
            <person name="Ma J."/>
        </authorList>
    </citation>
    <scope>NUCLEOTIDE SEQUENCE [LARGE SCALE GENOMIC DNA]</scope>
    <source>
        <strain evidence="3">CCM 7941</strain>
    </source>
</reference>
<organism evidence="2 3">
    <name type="scientific">Camelimonas abortus</name>
    <dbReference type="NCBI Taxonomy" id="1017184"/>
    <lineage>
        <taxon>Bacteria</taxon>
        <taxon>Pseudomonadati</taxon>
        <taxon>Pseudomonadota</taxon>
        <taxon>Alphaproteobacteria</taxon>
        <taxon>Hyphomicrobiales</taxon>
        <taxon>Chelatococcaceae</taxon>
        <taxon>Camelimonas</taxon>
    </lineage>
</organism>
<sequence>MADMARADTARRHAGRAPAKQSERRETAPLTFRPIGLPALAGALAAARGAGRGRAAGDCVVLPPREADGEDPVACRSGA</sequence>
<dbReference type="EMBL" id="JBHRUV010000019">
    <property type="protein sequence ID" value="MFC3265690.1"/>
    <property type="molecule type" value="Genomic_DNA"/>
</dbReference>
<dbReference type="RefSeq" id="WP_376830935.1">
    <property type="nucleotide sequence ID" value="NZ_JBHLWR010000006.1"/>
</dbReference>
<feature type="region of interest" description="Disordered" evidence="1">
    <location>
        <begin position="1"/>
        <end position="31"/>
    </location>
</feature>
<name>A0ABV7LCP3_9HYPH</name>
<dbReference type="Proteomes" id="UP001595536">
    <property type="component" value="Unassembled WGS sequence"/>
</dbReference>
<accession>A0ABV7LCP3</accession>
<gene>
    <name evidence="2" type="ORF">ACFOEX_04840</name>
</gene>
<evidence type="ECO:0000256" key="1">
    <source>
        <dbReference type="SAM" id="MobiDB-lite"/>
    </source>
</evidence>
<feature type="compositionally biased region" description="Basic and acidic residues" evidence="1">
    <location>
        <begin position="1"/>
        <end position="11"/>
    </location>
</feature>
<keyword evidence="3" id="KW-1185">Reference proteome</keyword>
<proteinExistence type="predicted"/>
<comment type="caution">
    <text evidence="2">The sequence shown here is derived from an EMBL/GenBank/DDBJ whole genome shotgun (WGS) entry which is preliminary data.</text>
</comment>
<protein>
    <submittedName>
        <fullName evidence="2">Uncharacterized protein</fullName>
    </submittedName>
</protein>
<evidence type="ECO:0000313" key="2">
    <source>
        <dbReference type="EMBL" id="MFC3265690.1"/>
    </source>
</evidence>